<keyword evidence="5" id="KW-1185">Reference proteome</keyword>
<sequence>MCRNYENNSIMAHGLHSMIKSEIGCGSGGKPRIEQHQRPGGSSSQNNSSGGAAGKMGSRRIFTPQFKLQVLDSYRNDSDCKGNQRATARKYGIHRRQIQKWLQVENNLRSAAANSSSGGAGAAMKINLMGNHQPQTAPQAQFPLHPHHLHQHRHIHHQNLNSIELKVPLDSARHRVAQNASNNNNNILGNGKESSACIISPVPTHTLVAPFSHPHHESSSSSASLSVLKPHSRGGESEAVAMAVSQVQRPNYSPVSGDFPVTPTPTHPFDRLNLLDPYYHPYHLPYAKYAIDCPIDLSLPQHYRTKLDQALSPCSTISSVYSSRPRSITPSAPVEIKTEKLSCDQPAAEDYEAVDLSCRKRKTSSPSDDDASPPKSIKLFKPYLLDEKDDDKDSTIGSPVPTGRPDYPIIWNFHAQQRYYEGLIEFHGGYPLSPPCIRQPLTPSPRTPYSATLSPSPPSSTHWAQPQASPVSGYDSSTSISSVYSNDGDADGYSYNLELRQQAIDSYYHDASCRGDFRAVASKYNINRKYVEKWLAQEDHHALPAAPPPPPTPQQVVVG</sequence>
<evidence type="ECO:0000256" key="2">
    <source>
        <dbReference type="SAM" id="MobiDB-lite"/>
    </source>
</evidence>
<dbReference type="InterPro" id="IPR051839">
    <property type="entry name" value="RD_transcriptional_regulator"/>
</dbReference>
<reference evidence="5" key="1">
    <citation type="journal article" date="2015" name="Proc. Natl. Acad. Sci. U.S.A.">
        <title>Genome sequence of the Asian Tiger mosquito, Aedes albopictus, reveals insights into its biology, genetics, and evolution.</title>
        <authorList>
            <person name="Chen X.G."/>
            <person name="Jiang X."/>
            <person name="Gu J."/>
            <person name="Xu M."/>
            <person name="Wu Y."/>
            <person name="Deng Y."/>
            <person name="Zhang C."/>
            <person name="Bonizzoni M."/>
            <person name="Dermauw W."/>
            <person name="Vontas J."/>
            <person name="Armbruster P."/>
            <person name="Huang X."/>
            <person name="Yang Y."/>
            <person name="Zhang H."/>
            <person name="He W."/>
            <person name="Peng H."/>
            <person name="Liu Y."/>
            <person name="Wu K."/>
            <person name="Chen J."/>
            <person name="Lirakis M."/>
            <person name="Topalis P."/>
            <person name="Van Leeuwen T."/>
            <person name="Hall A.B."/>
            <person name="Jiang X."/>
            <person name="Thorpe C."/>
            <person name="Mueller R.L."/>
            <person name="Sun C."/>
            <person name="Waterhouse R.M."/>
            <person name="Yan G."/>
            <person name="Tu Z.J."/>
            <person name="Fang X."/>
            <person name="James A.A."/>
        </authorList>
    </citation>
    <scope>NUCLEOTIDE SEQUENCE [LARGE SCALE GENOMIC DNA]</scope>
    <source>
        <strain evidence="5">Foshan</strain>
    </source>
</reference>
<dbReference type="PANTHER" id="PTHR33215:SF13">
    <property type="entry name" value="PROTEIN DISTAL ANTENNA"/>
    <property type="match status" value="1"/>
</dbReference>
<dbReference type="Gene3D" id="1.10.10.60">
    <property type="entry name" value="Homeodomain-like"/>
    <property type="match status" value="2"/>
</dbReference>
<evidence type="ECO:0000256" key="1">
    <source>
        <dbReference type="ARBA" id="ARBA00023125"/>
    </source>
</evidence>
<accession>A0ABM1ZH17</accession>
<feature type="region of interest" description="Disordered" evidence="2">
    <location>
        <begin position="22"/>
        <end position="57"/>
    </location>
</feature>
<feature type="compositionally biased region" description="Low complexity" evidence="2">
    <location>
        <begin position="40"/>
        <end position="50"/>
    </location>
</feature>
<evidence type="ECO:0000313" key="5">
    <source>
        <dbReference type="Proteomes" id="UP000069940"/>
    </source>
</evidence>
<protein>
    <recommendedName>
        <fullName evidence="3">Brinker DNA-binding domain-containing protein</fullName>
    </recommendedName>
</protein>
<proteinExistence type="predicted"/>
<evidence type="ECO:0000313" key="4">
    <source>
        <dbReference type="EnsemblMetazoa" id="AALFPA23_018410.P27010"/>
    </source>
</evidence>
<dbReference type="InterPro" id="IPR018586">
    <property type="entry name" value="Brinker_DNA-bd"/>
</dbReference>
<dbReference type="GeneID" id="109403149"/>
<feature type="region of interest" description="Disordered" evidence="2">
    <location>
        <begin position="437"/>
        <end position="476"/>
    </location>
</feature>
<evidence type="ECO:0000259" key="3">
    <source>
        <dbReference type="Pfam" id="PF09607"/>
    </source>
</evidence>
<dbReference type="Proteomes" id="UP000069940">
    <property type="component" value="Unassembled WGS sequence"/>
</dbReference>
<reference evidence="4" key="2">
    <citation type="submission" date="2025-05" db="UniProtKB">
        <authorList>
            <consortium name="EnsemblMetazoa"/>
        </authorList>
    </citation>
    <scope>IDENTIFICATION</scope>
    <source>
        <strain evidence="4">Foshan</strain>
    </source>
</reference>
<name>A0ABM1ZH17_AEDAL</name>
<feature type="compositionally biased region" description="Polar residues" evidence="2">
    <location>
        <begin position="461"/>
        <end position="470"/>
    </location>
</feature>
<feature type="domain" description="Brinker DNA-binding" evidence="3">
    <location>
        <begin position="57"/>
        <end position="114"/>
    </location>
</feature>
<feature type="region of interest" description="Disordered" evidence="2">
    <location>
        <begin position="211"/>
        <end position="237"/>
    </location>
</feature>
<dbReference type="EnsemblMetazoa" id="AALFPA23_018410.R27010">
    <property type="protein sequence ID" value="AALFPA23_018410.P27010"/>
    <property type="gene ID" value="AALFPA23_018410"/>
</dbReference>
<dbReference type="RefSeq" id="XP_019531436.3">
    <property type="nucleotide sequence ID" value="XM_019675891.3"/>
</dbReference>
<dbReference type="PANTHER" id="PTHR33215">
    <property type="entry name" value="PROTEIN DISTAL ANTENNA"/>
    <property type="match status" value="1"/>
</dbReference>
<feature type="domain" description="Brinker DNA-binding" evidence="3">
    <location>
        <begin position="495"/>
        <end position="536"/>
    </location>
</feature>
<feature type="compositionally biased region" description="Low complexity" evidence="2">
    <location>
        <begin position="219"/>
        <end position="229"/>
    </location>
</feature>
<feature type="region of interest" description="Disordered" evidence="2">
    <location>
        <begin position="357"/>
        <end position="376"/>
    </location>
</feature>
<keyword evidence="1" id="KW-0238">DNA-binding</keyword>
<organism evidence="4 5">
    <name type="scientific">Aedes albopictus</name>
    <name type="common">Asian tiger mosquito</name>
    <name type="synonym">Stegomyia albopicta</name>
    <dbReference type="NCBI Taxonomy" id="7160"/>
    <lineage>
        <taxon>Eukaryota</taxon>
        <taxon>Metazoa</taxon>
        <taxon>Ecdysozoa</taxon>
        <taxon>Arthropoda</taxon>
        <taxon>Hexapoda</taxon>
        <taxon>Insecta</taxon>
        <taxon>Pterygota</taxon>
        <taxon>Neoptera</taxon>
        <taxon>Endopterygota</taxon>
        <taxon>Diptera</taxon>
        <taxon>Nematocera</taxon>
        <taxon>Culicoidea</taxon>
        <taxon>Culicidae</taxon>
        <taxon>Culicinae</taxon>
        <taxon>Aedini</taxon>
        <taxon>Aedes</taxon>
        <taxon>Stegomyia</taxon>
    </lineage>
</organism>
<dbReference type="Pfam" id="PF09607">
    <property type="entry name" value="BrkDBD"/>
    <property type="match status" value="2"/>
</dbReference>